<reference evidence="2 3" key="1">
    <citation type="journal article" date="2013" name="PLoS Genet.">
        <title>The genome and development-dependent transcriptomes of Pyronema confluens: a window into fungal evolution.</title>
        <authorList>
            <person name="Traeger S."/>
            <person name="Altegoer F."/>
            <person name="Freitag M."/>
            <person name="Gabaldon T."/>
            <person name="Kempken F."/>
            <person name="Kumar A."/>
            <person name="Marcet-Houben M."/>
            <person name="Poggeler S."/>
            <person name="Stajich J.E."/>
            <person name="Nowrousian M."/>
        </authorList>
    </citation>
    <scope>NUCLEOTIDE SEQUENCE [LARGE SCALE GENOMIC DNA]</scope>
    <source>
        <strain evidence="3">CBS 100304</strain>
        <tissue evidence="2">Vegetative mycelium</tissue>
    </source>
</reference>
<evidence type="ECO:0000313" key="3">
    <source>
        <dbReference type="Proteomes" id="UP000018144"/>
    </source>
</evidence>
<dbReference type="Proteomes" id="UP000018144">
    <property type="component" value="Unassembled WGS sequence"/>
</dbReference>
<dbReference type="AlphaFoldDB" id="U4LK41"/>
<sequence>MELTPEKKQRLLNLQPTQVSCAPVAPMKGVSQPTNRAQIAPMIRIPEPIAPPFRAPIAPMMGHTPPVRADQSDTDMQGQKLIRRNNFDEKMCQLACCGCSNIGEDTDGQGLVKDGKGHWV</sequence>
<proteinExistence type="predicted"/>
<protein>
    <submittedName>
        <fullName evidence="2">Uncharacterized protein</fullName>
    </submittedName>
</protein>
<accession>U4LK41</accession>
<dbReference type="EMBL" id="HF935878">
    <property type="protein sequence ID" value="CCX32469.1"/>
    <property type="molecule type" value="Genomic_DNA"/>
</dbReference>
<gene>
    <name evidence="2" type="ORF">PCON_13232</name>
</gene>
<evidence type="ECO:0000256" key="1">
    <source>
        <dbReference type="SAM" id="MobiDB-lite"/>
    </source>
</evidence>
<organism evidence="2 3">
    <name type="scientific">Pyronema omphalodes (strain CBS 100304)</name>
    <name type="common">Pyronema confluens</name>
    <dbReference type="NCBI Taxonomy" id="1076935"/>
    <lineage>
        <taxon>Eukaryota</taxon>
        <taxon>Fungi</taxon>
        <taxon>Dikarya</taxon>
        <taxon>Ascomycota</taxon>
        <taxon>Pezizomycotina</taxon>
        <taxon>Pezizomycetes</taxon>
        <taxon>Pezizales</taxon>
        <taxon>Pyronemataceae</taxon>
        <taxon>Pyronema</taxon>
    </lineage>
</organism>
<keyword evidence="3" id="KW-1185">Reference proteome</keyword>
<name>U4LK41_PYROM</name>
<evidence type="ECO:0000313" key="2">
    <source>
        <dbReference type="EMBL" id="CCX32469.1"/>
    </source>
</evidence>
<feature type="region of interest" description="Disordered" evidence="1">
    <location>
        <begin position="50"/>
        <end position="76"/>
    </location>
</feature>